<dbReference type="AlphaFoldDB" id="A0A5J4KPJ3"/>
<proteinExistence type="predicted"/>
<accession>A0A5J4KPJ3</accession>
<dbReference type="Proteomes" id="UP000326912">
    <property type="component" value="Unassembled WGS sequence"/>
</dbReference>
<dbReference type="EMBL" id="BKZW01000001">
    <property type="protein sequence ID" value="GER89082.1"/>
    <property type="molecule type" value="Genomic_DNA"/>
</dbReference>
<sequence>MNNPIPSGSLGEHSQRWSPDDLIEQPVRRNGLVQWWYDNTALPAAPANASFIRREASRKSHLLSTIIFWLFIMFLLFIPACFVVPNHYIIWVDIGMLVICLVSVFFNRVQRPEVAGLLLTIGFELALTAIIFTTQPLDEPSIQQYELFVFGELLVSLLSPGSVFLVMLYNIGIISTSLFLQPHTATLAHDLQTQGAAILIRPVGVQFLVAFVSWLWVRSAFQAIKRADRAEMIAKLEEQLETERKTLEEGIKLILDTHVAVANGDIGTRAPLTQNNVLWQIARSLNMLLDRLQRALRAERELQRVTLAVNATVQNIQQATQSNQTPSLPLTQVPEIDPLIVEIQGKTFSYAPSIFGQSVVRLPDEP</sequence>
<feature type="transmembrane region" description="Helical" evidence="1">
    <location>
        <begin position="153"/>
        <end position="174"/>
    </location>
</feature>
<evidence type="ECO:0000256" key="1">
    <source>
        <dbReference type="SAM" id="Phobius"/>
    </source>
</evidence>
<evidence type="ECO:0000259" key="2">
    <source>
        <dbReference type="PROSITE" id="PS50885"/>
    </source>
</evidence>
<dbReference type="RefSeq" id="WP_151756898.1">
    <property type="nucleotide sequence ID" value="NZ_BKZW01000001.1"/>
</dbReference>
<dbReference type="GO" id="GO:0007165">
    <property type="term" value="P:signal transduction"/>
    <property type="evidence" value="ECO:0007669"/>
    <property type="project" value="InterPro"/>
</dbReference>
<keyword evidence="4" id="KW-1185">Reference proteome</keyword>
<feature type="transmembrane region" description="Helical" evidence="1">
    <location>
        <begin position="195"/>
        <end position="217"/>
    </location>
</feature>
<name>A0A5J4KPJ3_9CHLR</name>
<dbReference type="PROSITE" id="PS50885">
    <property type="entry name" value="HAMP"/>
    <property type="match status" value="1"/>
</dbReference>
<gene>
    <name evidence="3" type="ORF">KDW_32440</name>
</gene>
<organism evidence="3 4">
    <name type="scientific">Dictyobacter vulcani</name>
    <dbReference type="NCBI Taxonomy" id="2607529"/>
    <lineage>
        <taxon>Bacteria</taxon>
        <taxon>Bacillati</taxon>
        <taxon>Chloroflexota</taxon>
        <taxon>Ktedonobacteria</taxon>
        <taxon>Ktedonobacterales</taxon>
        <taxon>Dictyobacteraceae</taxon>
        <taxon>Dictyobacter</taxon>
    </lineage>
</organism>
<feature type="transmembrane region" description="Helical" evidence="1">
    <location>
        <begin position="88"/>
        <end position="107"/>
    </location>
</feature>
<feature type="transmembrane region" description="Helical" evidence="1">
    <location>
        <begin position="114"/>
        <end position="133"/>
    </location>
</feature>
<evidence type="ECO:0000313" key="4">
    <source>
        <dbReference type="Proteomes" id="UP000326912"/>
    </source>
</evidence>
<dbReference type="InterPro" id="IPR003660">
    <property type="entry name" value="HAMP_dom"/>
</dbReference>
<comment type="caution">
    <text evidence="3">The sequence shown here is derived from an EMBL/GenBank/DDBJ whole genome shotgun (WGS) entry which is preliminary data.</text>
</comment>
<protein>
    <recommendedName>
        <fullName evidence="2">HAMP domain-containing protein</fullName>
    </recommendedName>
</protein>
<keyword evidence="1" id="KW-0472">Membrane</keyword>
<keyword evidence="1" id="KW-1133">Transmembrane helix</keyword>
<evidence type="ECO:0000313" key="3">
    <source>
        <dbReference type="EMBL" id="GER89082.1"/>
    </source>
</evidence>
<dbReference type="GO" id="GO:0016020">
    <property type="term" value="C:membrane"/>
    <property type="evidence" value="ECO:0007669"/>
    <property type="project" value="InterPro"/>
</dbReference>
<keyword evidence="1" id="KW-0812">Transmembrane</keyword>
<feature type="transmembrane region" description="Helical" evidence="1">
    <location>
        <begin position="62"/>
        <end position="82"/>
    </location>
</feature>
<feature type="domain" description="HAMP" evidence="2">
    <location>
        <begin position="260"/>
        <end position="297"/>
    </location>
</feature>
<reference evidence="3 4" key="1">
    <citation type="submission" date="2019-10" db="EMBL/GenBank/DDBJ databases">
        <title>Dictyobacter vulcani sp. nov., within the class Ktedonobacteria, isolated from soil of volcanic Mt. Zao.</title>
        <authorList>
            <person name="Zheng Y."/>
            <person name="Wang C.M."/>
            <person name="Sakai Y."/>
            <person name="Abe K."/>
            <person name="Yokota A."/>
            <person name="Yabe S."/>
        </authorList>
    </citation>
    <scope>NUCLEOTIDE SEQUENCE [LARGE SCALE GENOMIC DNA]</scope>
    <source>
        <strain evidence="3 4">W12</strain>
    </source>
</reference>